<dbReference type="SUPFAM" id="SSF56672">
    <property type="entry name" value="DNA/RNA polymerases"/>
    <property type="match status" value="1"/>
</dbReference>
<dbReference type="InterPro" id="IPR043502">
    <property type="entry name" value="DNA/RNA_pol_sf"/>
</dbReference>
<name>A0A6L2M4J8_TANCI</name>
<dbReference type="Pfam" id="PF07727">
    <property type="entry name" value="RVT_2"/>
    <property type="match status" value="1"/>
</dbReference>
<comment type="caution">
    <text evidence="2">The sequence shown here is derived from an EMBL/GenBank/DDBJ whole genome shotgun (WGS) entry which is preliminary data.</text>
</comment>
<dbReference type="AlphaFoldDB" id="A0A6L2M4J8"/>
<proteinExistence type="predicted"/>
<feature type="domain" description="Reverse transcriptase Ty1/copia-type" evidence="1">
    <location>
        <begin position="110"/>
        <end position="257"/>
    </location>
</feature>
<protein>
    <submittedName>
        <fullName evidence="2">Retrovirus-related Pol polyprotein from transposon TNT 1-94</fullName>
    </submittedName>
</protein>
<dbReference type="EMBL" id="BKCJ010005845">
    <property type="protein sequence ID" value="GEU68956.1"/>
    <property type="molecule type" value="Genomic_DNA"/>
</dbReference>
<dbReference type="InterPro" id="IPR013103">
    <property type="entry name" value="RVT_2"/>
</dbReference>
<organism evidence="2">
    <name type="scientific">Tanacetum cinerariifolium</name>
    <name type="common">Dalmatian daisy</name>
    <name type="synonym">Chrysanthemum cinerariifolium</name>
    <dbReference type="NCBI Taxonomy" id="118510"/>
    <lineage>
        <taxon>Eukaryota</taxon>
        <taxon>Viridiplantae</taxon>
        <taxon>Streptophyta</taxon>
        <taxon>Embryophyta</taxon>
        <taxon>Tracheophyta</taxon>
        <taxon>Spermatophyta</taxon>
        <taxon>Magnoliopsida</taxon>
        <taxon>eudicotyledons</taxon>
        <taxon>Gunneridae</taxon>
        <taxon>Pentapetalae</taxon>
        <taxon>asterids</taxon>
        <taxon>campanulids</taxon>
        <taxon>Asterales</taxon>
        <taxon>Asteraceae</taxon>
        <taxon>Asteroideae</taxon>
        <taxon>Anthemideae</taxon>
        <taxon>Anthemidinae</taxon>
        <taxon>Tanacetum</taxon>
    </lineage>
</organism>
<gene>
    <name evidence="2" type="ORF">Tci_040934</name>
</gene>
<sequence length="393" mass="45357">MYDDYIGVQQSSAKRTAPAAQTPQVLQIPTASTTTQQDNQALLQPKIVADNVLNAMLDGNTFVNPFAPPSTSAVESSYSQYVDPSNMQTFYQPYPHEYLRTKDHPLEQHDEENTIIQNKTRLVVRGYLQEEGIEFKESFAPVARMEAIMIFLAYVAHKLFTIFQMDVKTAFLHGALKEDMYVCQPKGFIDVDHPSHVYELKKALYSLKHASRAWYDELSKFLLHNHIFKGTINPTLFIRRFDDDILVVQVYVDDIIFGFTNPRPEIIHATCLCARYHAKLTEKHLKEVKRIFCYLRGTINMGLCQNQRDLLRDTTLDRIEVLSKYGETNASALDDLTLRARNPVKEILLKLKLPGHSYSFQYEEGKIQGVDKRKCDIWETKVTWDNFDTRDIC</sequence>
<reference evidence="2" key="1">
    <citation type="journal article" date="2019" name="Sci. Rep.">
        <title>Draft genome of Tanacetum cinerariifolium, the natural source of mosquito coil.</title>
        <authorList>
            <person name="Yamashiro T."/>
            <person name="Shiraishi A."/>
            <person name="Satake H."/>
            <person name="Nakayama K."/>
        </authorList>
    </citation>
    <scope>NUCLEOTIDE SEQUENCE</scope>
</reference>
<accession>A0A6L2M4J8</accession>
<evidence type="ECO:0000259" key="1">
    <source>
        <dbReference type="Pfam" id="PF07727"/>
    </source>
</evidence>
<evidence type="ECO:0000313" key="2">
    <source>
        <dbReference type="EMBL" id="GEU68956.1"/>
    </source>
</evidence>